<evidence type="ECO:0000256" key="7">
    <source>
        <dbReference type="ARBA" id="ARBA00022786"/>
    </source>
</evidence>
<dbReference type="Proteomes" id="UP000326757">
    <property type="component" value="Unassembled WGS sequence"/>
</dbReference>
<dbReference type="OrthoDB" id="1431934at2759"/>
<keyword evidence="11" id="KW-1185">Reference proteome</keyword>
<keyword evidence="8" id="KW-0862">Zinc</keyword>
<dbReference type="PROSITE" id="PS51873">
    <property type="entry name" value="TRIAD"/>
    <property type="match status" value="1"/>
</dbReference>
<comment type="catalytic activity">
    <reaction evidence="1">
        <text>[E2 ubiquitin-conjugating enzyme]-S-ubiquitinyl-L-cysteine + [acceptor protein]-L-lysine = [E2 ubiquitin-conjugating enzyme]-L-cysteine + [acceptor protein]-N(6)-ubiquitinyl-L-lysine.</text>
        <dbReference type="EC" id="2.3.2.31"/>
    </reaction>
</comment>
<evidence type="ECO:0000256" key="3">
    <source>
        <dbReference type="ARBA" id="ARBA00022679"/>
    </source>
</evidence>
<dbReference type="AlphaFoldDB" id="A0A5N6KIM7"/>
<dbReference type="GO" id="GO:0016567">
    <property type="term" value="P:protein ubiquitination"/>
    <property type="evidence" value="ECO:0007669"/>
    <property type="project" value="InterPro"/>
</dbReference>
<dbReference type="InterPro" id="IPR013083">
    <property type="entry name" value="Znf_RING/FYVE/PHD"/>
</dbReference>
<proteinExistence type="predicted"/>
<evidence type="ECO:0000256" key="4">
    <source>
        <dbReference type="ARBA" id="ARBA00022723"/>
    </source>
</evidence>
<protein>
    <recommendedName>
        <fullName evidence="2">RBR-type E3 ubiquitin transferase</fullName>
        <ecNumber evidence="2">2.3.2.31</ecNumber>
    </recommendedName>
</protein>
<dbReference type="Pfam" id="PF22191">
    <property type="entry name" value="IBR_1"/>
    <property type="match status" value="1"/>
</dbReference>
<keyword evidence="6" id="KW-0863">Zinc-finger</keyword>
<dbReference type="SMART" id="SM00647">
    <property type="entry name" value="IBR"/>
    <property type="match status" value="2"/>
</dbReference>
<name>A0A5N6KIM7_MONLA</name>
<dbReference type="SUPFAM" id="SSF57850">
    <property type="entry name" value="RING/U-box"/>
    <property type="match status" value="3"/>
</dbReference>
<evidence type="ECO:0000256" key="6">
    <source>
        <dbReference type="ARBA" id="ARBA00022771"/>
    </source>
</evidence>
<dbReference type="Pfam" id="PF01485">
    <property type="entry name" value="IBR"/>
    <property type="match status" value="1"/>
</dbReference>
<dbReference type="GO" id="GO:0061630">
    <property type="term" value="F:ubiquitin protein ligase activity"/>
    <property type="evidence" value="ECO:0007669"/>
    <property type="project" value="UniProtKB-EC"/>
</dbReference>
<dbReference type="EMBL" id="VIGI01000002">
    <property type="protein sequence ID" value="KAB8303626.1"/>
    <property type="molecule type" value="Genomic_DNA"/>
</dbReference>
<dbReference type="InterPro" id="IPR002867">
    <property type="entry name" value="IBR_dom"/>
</dbReference>
<evidence type="ECO:0000313" key="11">
    <source>
        <dbReference type="Proteomes" id="UP000326757"/>
    </source>
</evidence>
<dbReference type="CDD" id="cd20335">
    <property type="entry name" value="BRcat_RBR"/>
    <property type="match status" value="1"/>
</dbReference>
<evidence type="ECO:0000313" key="10">
    <source>
        <dbReference type="EMBL" id="KAB8303626.1"/>
    </source>
</evidence>
<keyword evidence="7" id="KW-0833">Ubl conjugation pathway</keyword>
<dbReference type="InterPro" id="IPR031127">
    <property type="entry name" value="E3_UB_ligase_RBR"/>
</dbReference>
<sequence>MSILFAFLLGARHNRKAHQYGDSQLTSNRDTVFLPLDVSHFGSTLLWDELRSSQQCETDAVTSASTSTVMNPDLQKGSEVLRTMHTCMVCLNDLPIITFPSERIFPQCIHDPSTCLRCLQDSIKYDHYNKIWDNIRCPEVACSSLLSYYDVQKYADRETFIHYHFLALQAKVSAASDFVWCLKCSPGQFHQRGTLNPIVRCQSCNQKSCLSHQVVWHEGLTCEEFSRQVTIEQHTASTRESTLFRLFLGKRRPRLEASRLQGDSRVDTEITILVGKAAEEVEAKKAGVDEEASLNTIRQTTKTCPGCSWPIEKNEGCDHMKCINCRHSFCFECLQNYDTILHFGNPSHRSTCRYHTDNF</sequence>
<keyword evidence="4" id="KW-0479">Metal-binding</keyword>
<evidence type="ECO:0000256" key="1">
    <source>
        <dbReference type="ARBA" id="ARBA00001798"/>
    </source>
</evidence>
<dbReference type="Gene3D" id="3.30.40.10">
    <property type="entry name" value="Zinc/RING finger domain, C3HC4 (zinc finger)"/>
    <property type="match status" value="1"/>
</dbReference>
<reference evidence="10 11" key="1">
    <citation type="submission" date="2019-06" db="EMBL/GenBank/DDBJ databases">
        <title>Genome Sequence of the Brown Rot Fungal Pathogen Monilinia laxa.</title>
        <authorList>
            <person name="De Miccolis Angelini R.M."/>
            <person name="Landi L."/>
            <person name="Abate D."/>
            <person name="Pollastro S."/>
            <person name="Romanazzi G."/>
            <person name="Faretra F."/>
        </authorList>
    </citation>
    <scope>NUCLEOTIDE SEQUENCE [LARGE SCALE GENOMIC DNA]</scope>
    <source>
        <strain evidence="10 11">Mlax316</strain>
    </source>
</reference>
<evidence type="ECO:0000256" key="5">
    <source>
        <dbReference type="ARBA" id="ARBA00022737"/>
    </source>
</evidence>
<evidence type="ECO:0000256" key="8">
    <source>
        <dbReference type="ARBA" id="ARBA00022833"/>
    </source>
</evidence>
<dbReference type="InterPro" id="IPR044066">
    <property type="entry name" value="TRIAD_supradom"/>
</dbReference>
<organism evidence="10 11">
    <name type="scientific">Monilinia laxa</name>
    <name type="common">Brown rot fungus</name>
    <name type="synonym">Sclerotinia laxa</name>
    <dbReference type="NCBI Taxonomy" id="61186"/>
    <lineage>
        <taxon>Eukaryota</taxon>
        <taxon>Fungi</taxon>
        <taxon>Dikarya</taxon>
        <taxon>Ascomycota</taxon>
        <taxon>Pezizomycotina</taxon>
        <taxon>Leotiomycetes</taxon>
        <taxon>Helotiales</taxon>
        <taxon>Sclerotiniaceae</taxon>
        <taxon>Monilinia</taxon>
    </lineage>
</organism>
<dbReference type="Gene3D" id="1.20.120.1750">
    <property type="match status" value="1"/>
</dbReference>
<keyword evidence="5" id="KW-0677">Repeat</keyword>
<dbReference type="PROSITE" id="PS00518">
    <property type="entry name" value="ZF_RING_1"/>
    <property type="match status" value="1"/>
</dbReference>
<comment type="caution">
    <text evidence="10">The sequence shown here is derived from an EMBL/GenBank/DDBJ whole genome shotgun (WGS) entry which is preliminary data.</text>
</comment>
<dbReference type="GO" id="GO:0008270">
    <property type="term" value="F:zinc ion binding"/>
    <property type="evidence" value="ECO:0007669"/>
    <property type="project" value="UniProtKB-KW"/>
</dbReference>
<evidence type="ECO:0000259" key="9">
    <source>
        <dbReference type="PROSITE" id="PS51873"/>
    </source>
</evidence>
<keyword evidence="3" id="KW-0808">Transferase</keyword>
<gene>
    <name evidence="10" type="ORF">EYC80_005022</name>
</gene>
<feature type="domain" description="RING-type" evidence="9">
    <location>
        <begin position="83"/>
        <end position="354"/>
    </location>
</feature>
<dbReference type="PANTHER" id="PTHR11685">
    <property type="entry name" value="RBR FAMILY RING FINGER AND IBR DOMAIN-CONTAINING"/>
    <property type="match status" value="1"/>
</dbReference>
<accession>A0A5N6KIM7</accession>
<dbReference type="EC" id="2.3.2.31" evidence="2"/>
<dbReference type="InterPro" id="IPR017907">
    <property type="entry name" value="Znf_RING_CS"/>
</dbReference>
<evidence type="ECO:0000256" key="2">
    <source>
        <dbReference type="ARBA" id="ARBA00012251"/>
    </source>
</evidence>